<comment type="caution">
    <text evidence="2">The sequence shown here is derived from an EMBL/GenBank/DDBJ whole genome shotgun (WGS) entry which is preliminary data.</text>
</comment>
<dbReference type="Proteomes" id="UP001197875">
    <property type="component" value="Unassembled WGS sequence"/>
</dbReference>
<proteinExistence type="predicted"/>
<dbReference type="InterPro" id="IPR050325">
    <property type="entry name" value="Prot/Nucl_acid_deglycase"/>
</dbReference>
<accession>A0AAE3DQR3</accession>
<dbReference type="EMBL" id="JAJEPR010000003">
    <property type="protein sequence ID" value="MCC2188763.1"/>
    <property type="molecule type" value="Genomic_DNA"/>
</dbReference>
<dbReference type="InterPro" id="IPR002818">
    <property type="entry name" value="DJ-1/PfpI"/>
</dbReference>
<feature type="domain" description="DJ-1/PfpI" evidence="1">
    <location>
        <begin position="3"/>
        <end position="165"/>
    </location>
</feature>
<protein>
    <submittedName>
        <fullName evidence="2">DJ-1/PfpI family protein</fullName>
    </submittedName>
</protein>
<dbReference type="CDD" id="cd03135">
    <property type="entry name" value="GATase1_DJ-1"/>
    <property type="match status" value="1"/>
</dbReference>
<name>A0AAE3DQR3_9FIRM</name>
<keyword evidence="3" id="KW-1185">Reference proteome</keyword>
<dbReference type="InterPro" id="IPR006287">
    <property type="entry name" value="DJ-1"/>
</dbReference>
<dbReference type="RefSeq" id="WP_227614261.1">
    <property type="nucleotide sequence ID" value="NZ_JAJEPR010000003.1"/>
</dbReference>
<dbReference type="PANTHER" id="PTHR48094:SF12">
    <property type="entry name" value="PARKINSON DISEASE PROTEIN 7 HOMOLOG"/>
    <property type="match status" value="1"/>
</dbReference>
<dbReference type="SUPFAM" id="SSF52317">
    <property type="entry name" value="Class I glutamine amidotransferase-like"/>
    <property type="match status" value="1"/>
</dbReference>
<reference evidence="2 3" key="1">
    <citation type="submission" date="2021-10" db="EMBL/GenBank/DDBJ databases">
        <title>Anaerobic single-cell dispensing facilitates the cultivation of human gut bacteria.</title>
        <authorList>
            <person name="Afrizal A."/>
        </authorList>
    </citation>
    <scope>NUCLEOTIDE SEQUENCE [LARGE SCALE GENOMIC DNA]</scope>
    <source>
        <strain evidence="2 3">CLA-AA-H277</strain>
    </source>
</reference>
<evidence type="ECO:0000259" key="1">
    <source>
        <dbReference type="Pfam" id="PF01965"/>
    </source>
</evidence>
<sequence length="183" mass="19320">MSKVYVFLADGFEEIEGLTVVDLLRRAGIETITVSVMGREEIIGSHRIPVTADTLIGKVHPTKEDMLVLPGGMPGTLHLGDCEGLKGFLMKAAEENGRIAAICAAPTVLGKLGLLNGRKAICYPGMEDGLTGAEVTVEPVVTDGNITTSRGLGTAIPFALRLIEELSGKETADRIAESVVYQA</sequence>
<dbReference type="NCBIfam" id="TIGR01383">
    <property type="entry name" value="not_thiJ"/>
    <property type="match status" value="1"/>
</dbReference>
<dbReference type="AlphaFoldDB" id="A0AAE3DQR3"/>
<dbReference type="Gene3D" id="3.40.50.880">
    <property type="match status" value="1"/>
</dbReference>
<organism evidence="2 3">
    <name type="scientific">Fusicatenibacter faecihominis</name>
    <dbReference type="NCBI Taxonomy" id="2881276"/>
    <lineage>
        <taxon>Bacteria</taxon>
        <taxon>Bacillati</taxon>
        <taxon>Bacillota</taxon>
        <taxon>Clostridia</taxon>
        <taxon>Lachnospirales</taxon>
        <taxon>Lachnospiraceae</taxon>
        <taxon>Fusicatenibacter</taxon>
    </lineage>
</organism>
<evidence type="ECO:0000313" key="3">
    <source>
        <dbReference type="Proteomes" id="UP001197875"/>
    </source>
</evidence>
<dbReference type="InterPro" id="IPR029062">
    <property type="entry name" value="Class_I_gatase-like"/>
</dbReference>
<dbReference type="PANTHER" id="PTHR48094">
    <property type="entry name" value="PROTEIN/NUCLEIC ACID DEGLYCASE DJ-1-RELATED"/>
    <property type="match status" value="1"/>
</dbReference>
<dbReference type="GO" id="GO:0005737">
    <property type="term" value="C:cytoplasm"/>
    <property type="evidence" value="ECO:0007669"/>
    <property type="project" value="TreeGrafter"/>
</dbReference>
<evidence type="ECO:0000313" key="2">
    <source>
        <dbReference type="EMBL" id="MCC2188763.1"/>
    </source>
</evidence>
<gene>
    <name evidence="2" type="ORF">LKD71_02800</name>
</gene>
<dbReference type="Pfam" id="PF01965">
    <property type="entry name" value="DJ-1_PfpI"/>
    <property type="match status" value="1"/>
</dbReference>